<evidence type="ECO:0000313" key="9">
    <source>
        <dbReference type="Proteomes" id="UP000246352"/>
    </source>
</evidence>
<feature type="domain" description="Aldehyde dehydrogenase" evidence="7">
    <location>
        <begin position="13"/>
        <end position="468"/>
    </location>
</feature>
<protein>
    <submittedName>
        <fullName evidence="8">Aldehyde dehydrogenase (NAD+)</fullName>
    </submittedName>
</protein>
<dbReference type="FunFam" id="3.40.309.10:FF:000012">
    <property type="entry name" value="Betaine aldehyde dehydrogenase"/>
    <property type="match status" value="1"/>
</dbReference>
<proteinExistence type="inferred from homology"/>
<name>A0A317PC82_9HYPH</name>
<organism evidence="8 9">
    <name type="scientific">Hoeflea marina</name>
    <dbReference type="NCBI Taxonomy" id="274592"/>
    <lineage>
        <taxon>Bacteria</taxon>
        <taxon>Pseudomonadati</taxon>
        <taxon>Pseudomonadota</taxon>
        <taxon>Alphaproteobacteria</taxon>
        <taxon>Hyphomicrobiales</taxon>
        <taxon>Rhizobiaceae</taxon>
        <taxon>Hoeflea</taxon>
    </lineage>
</organism>
<evidence type="ECO:0000256" key="2">
    <source>
        <dbReference type="ARBA" id="ARBA00022723"/>
    </source>
</evidence>
<keyword evidence="2" id="KW-0479">Metal-binding</keyword>
<evidence type="ECO:0000256" key="5">
    <source>
        <dbReference type="ARBA" id="ARBA00023002"/>
    </source>
</evidence>
<keyword evidence="4" id="KW-0630">Potassium</keyword>
<dbReference type="PANTHER" id="PTHR42804:SF1">
    <property type="entry name" value="ALDEHYDE DEHYDROGENASE-RELATED"/>
    <property type="match status" value="1"/>
</dbReference>
<keyword evidence="3" id="KW-0521">NADP</keyword>
<sequence length="475" mass="51137">MSNHTKFYINGEWVDPAVPALLDVIDPSTEEAYTRISLGSAADVNRAVAAARAAFPAFSVTTRTERLTLLRRILEVYNDRFEDIAQAVSQEMGAPISWARDAQAWAGRAHMEAAIKALEDYSFSELRGTTMVVKEAIGVCALITPWNWPLNQIVCKVAPALAAGCTVVLKPSEIAPISGIVFAEVMEAAGTPKGVFNMVNGNGPDVGQVMAGHPDVDMVSFTGSTRAGIIVAKTAADTVKRVAQELGGKSANIILPDADLEIAVRKGVEGCFGNSGQSCDAPTRMLVSRGQHDEALAIARKTAEGFVVGDPRSTETVLGPVVSRLQFDKIQALIDAGIQEGATLVTGGPGRPEHLNRGYYVRPTIFGNVSNDMRIAREEIFGPVLSILPYDDEEQAIEIANDTVYGLAAYIQSQDLEHARRVATRMRAGSVYLNYPDWDTFAPFGGYKQSGNGREYADWAIHDFLEIKGIVGYGA</sequence>
<dbReference type="AlphaFoldDB" id="A0A317PC82"/>
<gene>
    <name evidence="8" type="ORF">DFR52_10818</name>
</gene>
<dbReference type="OrthoDB" id="9812625at2"/>
<dbReference type="InterPro" id="IPR016161">
    <property type="entry name" value="Ald_DH/histidinol_DH"/>
</dbReference>
<dbReference type="CDD" id="cd07138">
    <property type="entry name" value="ALDH_CddD_SSP0762"/>
    <property type="match status" value="1"/>
</dbReference>
<dbReference type="Pfam" id="PF00171">
    <property type="entry name" value="Aldedh"/>
    <property type="match status" value="1"/>
</dbReference>
<dbReference type="PANTHER" id="PTHR42804">
    <property type="entry name" value="ALDEHYDE DEHYDROGENASE"/>
    <property type="match status" value="1"/>
</dbReference>
<dbReference type="SUPFAM" id="SSF53720">
    <property type="entry name" value="ALDH-like"/>
    <property type="match status" value="1"/>
</dbReference>
<dbReference type="InterPro" id="IPR015590">
    <property type="entry name" value="Aldehyde_DH_dom"/>
</dbReference>
<keyword evidence="9" id="KW-1185">Reference proteome</keyword>
<comment type="caution">
    <text evidence="8">The sequence shown here is derived from an EMBL/GenBank/DDBJ whole genome shotgun (WGS) entry which is preliminary data.</text>
</comment>
<dbReference type="EMBL" id="QGTR01000008">
    <property type="protein sequence ID" value="PWV95754.1"/>
    <property type="molecule type" value="Genomic_DNA"/>
</dbReference>
<dbReference type="Proteomes" id="UP000246352">
    <property type="component" value="Unassembled WGS sequence"/>
</dbReference>
<evidence type="ECO:0000313" key="8">
    <source>
        <dbReference type="EMBL" id="PWV95754.1"/>
    </source>
</evidence>
<dbReference type="GO" id="GO:0016620">
    <property type="term" value="F:oxidoreductase activity, acting on the aldehyde or oxo group of donors, NAD or NADP as acceptor"/>
    <property type="evidence" value="ECO:0007669"/>
    <property type="project" value="InterPro"/>
</dbReference>
<comment type="similarity">
    <text evidence="1">Belongs to the aldehyde dehydrogenase family.</text>
</comment>
<keyword evidence="5" id="KW-0560">Oxidoreductase</keyword>
<reference evidence="8 9" key="1">
    <citation type="submission" date="2018-05" db="EMBL/GenBank/DDBJ databases">
        <title>Genomic Encyclopedia of Type Strains, Phase IV (KMG-IV): sequencing the most valuable type-strain genomes for metagenomic binning, comparative biology and taxonomic classification.</title>
        <authorList>
            <person name="Goeker M."/>
        </authorList>
    </citation>
    <scope>NUCLEOTIDE SEQUENCE [LARGE SCALE GENOMIC DNA]</scope>
    <source>
        <strain evidence="8 9">DSM 16791</strain>
    </source>
</reference>
<dbReference type="GO" id="GO:0046872">
    <property type="term" value="F:metal ion binding"/>
    <property type="evidence" value="ECO:0007669"/>
    <property type="project" value="UniProtKB-KW"/>
</dbReference>
<accession>A0A317PC82</accession>
<keyword evidence="6" id="KW-0558">Oxidation</keyword>
<evidence type="ECO:0000256" key="4">
    <source>
        <dbReference type="ARBA" id="ARBA00022958"/>
    </source>
</evidence>
<dbReference type="FunFam" id="3.40.605.10:FF:000007">
    <property type="entry name" value="NAD/NADP-dependent betaine aldehyde dehydrogenase"/>
    <property type="match status" value="1"/>
</dbReference>
<dbReference type="Gene3D" id="3.40.605.10">
    <property type="entry name" value="Aldehyde Dehydrogenase, Chain A, domain 1"/>
    <property type="match status" value="1"/>
</dbReference>
<evidence type="ECO:0000256" key="3">
    <source>
        <dbReference type="ARBA" id="ARBA00022857"/>
    </source>
</evidence>
<dbReference type="Gene3D" id="3.40.309.10">
    <property type="entry name" value="Aldehyde Dehydrogenase, Chain A, domain 2"/>
    <property type="match status" value="1"/>
</dbReference>
<dbReference type="RefSeq" id="WP_110034359.1">
    <property type="nucleotide sequence ID" value="NZ_QGTR01000008.1"/>
</dbReference>
<evidence type="ECO:0000256" key="6">
    <source>
        <dbReference type="ARBA" id="ARBA00023097"/>
    </source>
</evidence>
<dbReference type="InterPro" id="IPR016162">
    <property type="entry name" value="Ald_DH_N"/>
</dbReference>
<evidence type="ECO:0000259" key="7">
    <source>
        <dbReference type="Pfam" id="PF00171"/>
    </source>
</evidence>
<evidence type="ECO:0000256" key="1">
    <source>
        <dbReference type="ARBA" id="ARBA00009986"/>
    </source>
</evidence>
<dbReference type="InterPro" id="IPR016163">
    <property type="entry name" value="Ald_DH_C"/>
</dbReference>